<keyword evidence="2" id="KW-1185">Reference proteome</keyword>
<dbReference type="RefSeq" id="WP_148623912.1">
    <property type="nucleotide sequence ID" value="NZ_SDGZ01000028.1"/>
</dbReference>
<organism evidence="1 2">
    <name type="scientific">Weissella muntiaci</name>
    <dbReference type="NCBI Taxonomy" id="2508881"/>
    <lineage>
        <taxon>Bacteria</taxon>
        <taxon>Bacillati</taxon>
        <taxon>Bacillota</taxon>
        <taxon>Bacilli</taxon>
        <taxon>Lactobacillales</taxon>
        <taxon>Lactobacillaceae</taxon>
        <taxon>Weissella</taxon>
    </lineage>
</organism>
<dbReference type="Proteomes" id="UP000371977">
    <property type="component" value="Unassembled WGS sequence"/>
</dbReference>
<accession>A0A6C2C227</accession>
<name>A0A6C2C227_9LACO</name>
<evidence type="ECO:0000313" key="2">
    <source>
        <dbReference type="Proteomes" id="UP000371977"/>
    </source>
</evidence>
<reference evidence="1 2" key="1">
    <citation type="submission" date="2019-01" db="EMBL/GenBank/DDBJ databases">
        <title>Weissella sp. nov., a novel lactic acid bacterium isolated from animal feces.</title>
        <authorList>
            <person name="Wang L.-T."/>
        </authorList>
    </citation>
    <scope>NUCLEOTIDE SEQUENCE [LARGE SCALE GENOMIC DNA]</scope>
    <source>
        <strain evidence="1 2">8H-2</strain>
    </source>
</reference>
<dbReference type="OrthoDB" id="2322427at2"/>
<proteinExistence type="predicted"/>
<dbReference type="EMBL" id="SDGZ01000028">
    <property type="protein sequence ID" value="TYC47857.1"/>
    <property type="molecule type" value="Genomic_DNA"/>
</dbReference>
<comment type="caution">
    <text evidence="1">The sequence shown here is derived from an EMBL/GenBank/DDBJ whole genome shotgun (WGS) entry which is preliminary data.</text>
</comment>
<evidence type="ECO:0000313" key="1">
    <source>
        <dbReference type="EMBL" id="TYC47857.1"/>
    </source>
</evidence>
<protein>
    <submittedName>
        <fullName evidence="1">Uncharacterized protein</fullName>
    </submittedName>
</protein>
<dbReference type="AlphaFoldDB" id="A0A6C2C227"/>
<sequence length="74" mass="8606">MSTDHDENSEQLLARSSELNDYLQRLENSEYISVKYKGYSSAGLTLAEVMEEIENVQVELEKISNELDNQKYWS</sequence>
<gene>
    <name evidence="1" type="ORF">ESZ50_10915</name>
</gene>